<dbReference type="Gene3D" id="3.40.30.10">
    <property type="entry name" value="Glutaredoxin"/>
    <property type="match status" value="1"/>
</dbReference>
<dbReference type="CDD" id="cd00340">
    <property type="entry name" value="GSH_Peroxidase"/>
    <property type="match status" value="1"/>
</dbReference>
<dbReference type="InterPro" id="IPR036249">
    <property type="entry name" value="Thioredoxin-like_sf"/>
</dbReference>
<evidence type="ECO:0000256" key="2">
    <source>
        <dbReference type="ARBA" id="ARBA00022559"/>
    </source>
</evidence>
<organism evidence="6 7">
    <name type="scientific">Acetobacter vaccinii</name>
    <dbReference type="NCBI Taxonomy" id="2592655"/>
    <lineage>
        <taxon>Bacteria</taxon>
        <taxon>Pseudomonadati</taxon>
        <taxon>Pseudomonadota</taxon>
        <taxon>Alphaproteobacteria</taxon>
        <taxon>Acetobacterales</taxon>
        <taxon>Acetobacteraceae</taxon>
        <taxon>Acetobacter</taxon>
    </lineage>
</organism>
<evidence type="ECO:0000256" key="5">
    <source>
        <dbReference type="RuleBase" id="RU000499"/>
    </source>
</evidence>
<protein>
    <recommendedName>
        <fullName evidence="5">Glutathione peroxidase</fullName>
    </recommendedName>
</protein>
<dbReference type="InterPro" id="IPR029759">
    <property type="entry name" value="GPX_AS"/>
</dbReference>
<dbReference type="PRINTS" id="PR01011">
    <property type="entry name" value="GLUTPROXDASE"/>
</dbReference>
<keyword evidence="7" id="KW-1185">Reference proteome</keyword>
<comment type="similarity">
    <text evidence="1 5">Belongs to the glutathione peroxidase family.</text>
</comment>
<evidence type="ECO:0000256" key="3">
    <source>
        <dbReference type="ARBA" id="ARBA00023002"/>
    </source>
</evidence>
<dbReference type="AlphaFoldDB" id="A0A5C1YR50"/>
<evidence type="ECO:0000313" key="6">
    <source>
        <dbReference type="EMBL" id="QEO18105.1"/>
    </source>
</evidence>
<dbReference type="OrthoDB" id="9785502at2"/>
<dbReference type="PROSITE" id="PS51355">
    <property type="entry name" value="GLUTATHIONE_PEROXID_3"/>
    <property type="match status" value="1"/>
</dbReference>
<dbReference type="InterPro" id="IPR000889">
    <property type="entry name" value="Glutathione_peroxidase"/>
</dbReference>
<evidence type="ECO:0000256" key="4">
    <source>
        <dbReference type="PIRSR" id="PIRSR000303-1"/>
    </source>
</evidence>
<dbReference type="KEGG" id="acek:FLP30_10470"/>
<proteinExistence type="inferred from homology"/>
<feature type="active site" evidence="4">
    <location>
        <position position="36"/>
    </location>
</feature>
<gene>
    <name evidence="6" type="ORF">FLP30_10470</name>
</gene>
<keyword evidence="3 5" id="KW-0560">Oxidoreductase</keyword>
<evidence type="ECO:0000313" key="7">
    <source>
        <dbReference type="Proteomes" id="UP000324536"/>
    </source>
</evidence>
<dbReference type="PANTHER" id="PTHR11592:SF78">
    <property type="entry name" value="GLUTATHIONE PEROXIDASE"/>
    <property type="match status" value="1"/>
</dbReference>
<dbReference type="EMBL" id="CP043506">
    <property type="protein sequence ID" value="QEO18105.1"/>
    <property type="molecule type" value="Genomic_DNA"/>
</dbReference>
<dbReference type="SUPFAM" id="SSF52833">
    <property type="entry name" value="Thioredoxin-like"/>
    <property type="match status" value="1"/>
</dbReference>
<dbReference type="Proteomes" id="UP000324536">
    <property type="component" value="Chromosome"/>
</dbReference>
<dbReference type="Pfam" id="PF00255">
    <property type="entry name" value="GSHPx"/>
    <property type="match status" value="1"/>
</dbReference>
<accession>A0A5C1YR50</accession>
<dbReference type="GO" id="GO:0004601">
    <property type="term" value="F:peroxidase activity"/>
    <property type="evidence" value="ECO:0007669"/>
    <property type="project" value="UniProtKB-KW"/>
</dbReference>
<dbReference type="PROSITE" id="PS00460">
    <property type="entry name" value="GLUTATHIONE_PEROXID_1"/>
    <property type="match status" value="1"/>
</dbReference>
<keyword evidence="2 5" id="KW-0575">Peroxidase</keyword>
<evidence type="ECO:0000256" key="1">
    <source>
        <dbReference type="ARBA" id="ARBA00006926"/>
    </source>
</evidence>
<dbReference type="GO" id="GO:0034599">
    <property type="term" value="P:cellular response to oxidative stress"/>
    <property type="evidence" value="ECO:0007669"/>
    <property type="project" value="TreeGrafter"/>
</dbReference>
<dbReference type="PIRSF" id="PIRSF000303">
    <property type="entry name" value="Glutathion_perox"/>
    <property type="match status" value="1"/>
</dbReference>
<sequence length="161" mass="17915">MDSAYNFILPALDGGSIDLAAYRGRPLLVVNTASRCGFTPQYEGLQALWEQYEKAGLVVIGVPSNDFGEQEPGSAEEIASFCQKNFGVTFPLAARSHVKGPQAIPLFQWLDSRLGFLARPRWNFFKYLINSHGQPTTWYSSLTPPTAWRVRQSIEGALRGF</sequence>
<name>A0A5C1YR50_9PROT</name>
<reference evidence="6 7" key="1">
    <citation type="submission" date="2019-09" db="EMBL/GenBank/DDBJ databases">
        <title>Genome sequencing of strain KACC 21233.</title>
        <authorList>
            <person name="Heo J."/>
            <person name="Kim S.-J."/>
            <person name="Kim J.-S."/>
            <person name="Hong S.-B."/>
            <person name="Kwon S.-W."/>
        </authorList>
    </citation>
    <scope>NUCLEOTIDE SEQUENCE [LARGE SCALE GENOMIC DNA]</scope>
    <source>
        <strain evidence="6 7">KACC 21233</strain>
    </source>
</reference>
<dbReference type="PANTHER" id="PTHR11592">
    <property type="entry name" value="GLUTATHIONE PEROXIDASE"/>
    <property type="match status" value="1"/>
</dbReference>